<dbReference type="Proteomes" id="UP001162501">
    <property type="component" value="Chromosome 31"/>
</dbReference>
<reference evidence="1" key="2">
    <citation type="submission" date="2025-03" db="EMBL/GenBank/DDBJ databases">
        <authorList>
            <consortium name="ELIXIR-Norway"/>
            <consortium name="Elixir Norway"/>
        </authorList>
    </citation>
    <scope>NUCLEOTIDE SEQUENCE</scope>
</reference>
<dbReference type="EMBL" id="OX596115">
    <property type="protein sequence ID" value="CAN0468877.1"/>
    <property type="molecule type" value="Genomic_DNA"/>
</dbReference>
<evidence type="ECO:0000313" key="2">
    <source>
        <dbReference type="Proteomes" id="UP001162501"/>
    </source>
</evidence>
<gene>
    <name evidence="1" type="ORF">MRATA1EN22A_LOCUS20370</name>
</gene>
<sequence>MAPAPPASKDPQHSEALQRPDHALLMGPSPTVTEAQGLPSTRLLPGARQGLGSGEKLVKRREVAVMWA</sequence>
<organism evidence="1 2">
    <name type="scientific">Rangifer tarandus platyrhynchus</name>
    <name type="common">Svalbard reindeer</name>
    <dbReference type="NCBI Taxonomy" id="3082113"/>
    <lineage>
        <taxon>Eukaryota</taxon>
        <taxon>Metazoa</taxon>
        <taxon>Chordata</taxon>
        <taxon>Craniata</taxon>
        <taxon>Vertebrata</taxon>
        <taxon>Euteleostomi</taxon>
        <taxon>Mammalia</taxon>
        <taxon>Eutheria</taxon>
        <taxon>Laurasiatheria</taxon>
        <taxon>Artiodactyla</taxon>
        <taxon>Ruminantia</taxon>
        <taxon>Pecora</taxon>
        <taxon>Cervidae</taxon>
        <taxon>Odocoileinae</taxon>
        <taxon>Rangifer</taxon>
    </lineage>
</organism>
<feature type="non-terminal residue" evidence="1">
    <location>
        <position position="68"/>
    </location>
</feature>
<proteinExistence type="predicted"/>
<name>A0AC59ZMJ0_RANTA</name>
<protein>
    <submittedName>
        <fullName evidence="1">Uncharacterized protein</fullName>
    </submittedName>
</protein>
<evidence type="ECO:0000313" key="1">
    <source>
        <dbReference type="EMBL" id="CAN0468877.1"/>
    </source>
</evidence>
<reference evidence="1" key="1">
    <citation type="submission" date="2023-05" db="EMBL/GenBank/DDBJ databases">
        <authorList>
            <consortium name="ELIXIR-Norway"/>
        </authorList>
    </citation>
    <scope>NUCLEOTIDE SEQUENCE</scope>
</reference>
<accession>A0AC59ZMJ0</accession>